<dbReference type="GO" id="GO:0003677">
    <property type="term" value="F:DNA binding"/>
    <property type="evidence" value="ECO:0007669"/>
    <property type="project" value="UniProtKB-KW"/>
</dbReference>
<evidence type="ECO:0000256" key="16">
    <source>
        <dbReference type="ARBA" id="ARBA00023306"/>
    </source>
</evidence>
<dbReference type="GO" id="GO:0046872">
    <property type="term" value="F:metal ion binding"/>
    <property type="evidence" value="ECO:0007669"/>
    <property type="project" value="UniProtKB-KW"/>
</dbReference>
<comment type="catalytic activity">
    <reaction evidence="22">
        <text>ATP + H2O = ADP + phosphate + H(+)</text>
        <dbReference type="Rhea" id="RHEA:13065"/>
        <dbReference type="ChEBI" id="CHEBI:15377"/>
        <dbReference type="ChEBI" id="CHEBI:15378"/>
        <dbReference type="ChEBI" id="CHEBI:30616"/>
        <dbReference type="ChEBI" id="CHEBI:43474"/>
        <dbReference type="ChEBI" id="CHEBI:456216"/>
        <dbReference type="EC" id="5.6.2.3"/>
    </reaction>
</comment>
<dbReference type="SUPFAM" id="SSF52540">
    <property type="entry name" value="P-loop containing nucleoside triphosphate hydrolases"/>
    <property type="match status" value="1"/>
</dbReference>
<evidence type="ECO:0000256" key="12">
    <source>
        <dbReference type="ARBA" id="ARBA00023014"/>
    </source>
</evidence>
<keyword evidence="9 25" id="KW-0347">Helicase</keyword>
<keyword evidence="7" id="KW-0547">Nucleotide-binding</keyword>
<dbReference type="InterPro" id="IPR006555">
    <property type="entry name" value="ATP-dep_Helicase_C"/>
</dbReference>
<proteinExistence type="inferred from homology"/>
<feature type="region of interest" description="Disordered" evidence="23">
    <location>
        <begin position="117"/>
        <end position="175"/>
    </location>
</feature>
<dbReference type="GO" id="GO:0051536">
    <property type="term" value="F:iron-sulfur cluster binding"/>
    <property type="evidence" value="ECO:0007669"/>
    <property type="project" value="UniProtKB-KW"/>
</dbReference>
<dbReference type="PANTHER" id="PTHR11472:SF41">
    <property type="entry name" value="ATP-DEPENDENT DNA HELICASE DDX11-RELATED"/>
    <property type="match status" value="1"/>
</dbReference>
<dbReference type="Gene3D" id="3.40.50.300">
    <property type="entry name" value="P-loop containing nucleotide triphosphate hydrolases"/>
    <property type="match status" value="3"/>
</dbReference>
<dbReference type="GO" id="GO:0005524">
    <property type="term" value="F:ATP binding"/>
    <property type="evidence" value="ECO:0007669"/>
    <property type="project" value="UniProtKB-KW"/>
</dbReference>
<comment type="function">
    <text evidence="21">ATP-dependent DNA helicase important for chromosome transmission and normal cell cycle progression in G(2)/M. May have a role in changing DNA topology to allow the loading of proteins involved in maintaining sister chromatid cohesion in the vicinity of the centromeres. Has a specific role in chromosome segregation during meiosis II.</text>
</comment>
<dbReference type="EC" id="5.6.2.3" evidence="18"/>
<keyword evidence="13" id="KW-0238">DNA-binding</keyword>
<comment type="similarity">
    <text evidence="3">Belongs to the DEAD box helicase family. DEAH subfamily. DDX11/CHL1 sub-subfamily.</text>
</comment>
<dbReference type="Proteomes" id="UP000308133">
    <property type="component" value="Unassembled WGS sequence"/>
</dbReference>
<feature type="domain" description="Helicase ATP-binding" evidence="24">
    <location>
        <begin position="10"/>
        <end position="425"/>
    </location>
</feature>
<dbReference type="GO" id="GO:0006974">
    <property type="term" value="P:DNA damage response"/>
    <property type="evidence" value="ECO:0007669"/>
    <property type="project" value="UniProtKB-ARBA"/>
</dbReference>
<dbReference type="PROSITE" id="PS51193">
    <property type="entry name" value="HELICASE_ATP_BIND_2"/>
    <property type="match status" value="1"/>
</dbReference>
<dbReference type="FunFam" id="3.40.50.300:FF:002774">
    <property type="entry name" value="ATP-dependent DNA helicase chl1"/>
    <property type="match status" value="1"/>
</dbReference>
<evidence type="ECO:0000256" key="19">
    <source>
        <dbReference type="ARBA" id="ARBA00044998"/>
    </source>
</evidence>
<dbReference type="CDD" id="cd18788">
    <property type="entry name" value="SF2_C_XPD"/>
    <property type="match status" value="1"/>
</dbReference>
<feature type="region of interest" description="Disordered" evidence="23">
    <location>
        <begin position="78"/>
        <end position="103"/>
    </location>
</feature>
<dbReference type="GO" id="GO:0016818">
    <property type="term" value="F:hydrolase activity, acting on acid anhydrides, in phosphorus-containing anhydrides"/>
    <property type="evidence" value="ECO:0007669"/>
    <property type="project" value="InterPro"/>
</dbReference>
<keyword evidence="8" id="KW-0378">Hydrolase</keyword>
<sequence length="870" mass="97001">MSEHDALKHAEVEFHHPYEPYKIQKDLMLALYDCIDAGKVGIFESPTGTGKSLSLLCASLTWLRNHKRSSFLKDVAADQGENEPEWMREHAKKTRRQDLFQRRNDLESKVEAIRRKEQRIRQRTEQGPPASKRAKVDVDSSKKDDDAVFMLDDYESDSGKPASRKGRTDGDDLSSETKALLNKLGLGPPGDDVNGDADLEEETKVFICSRTHSQLSQLVGELHRVTLPSAFPLDGDEDSLEYPMEQVRQLSLGSRKNLCINKKVNSLGAVSQINERCLELQESKIPADRRCQYLPNKENEALALDFKHYALSKIRDIEDLAELGTRIGICPYYASRSAITPAEVVMLPYPLLLQKTAREALAISVKDHVVIIDEAHNLMDAILGIYTAEITLAQLRTAREQLMTYLQKFRNRLAGKNRVYVTQTVRLLDSLKTCLESIKDAGESVTDSGSLLAGKGVDQINLYKLIQYLQESKLARKVHGYTIHQTSTAQNDKATSAQIIRSSDQMPVLTIFQNFIHALTNPAKEGRFFYHTTSDPHATKLKYLLLDPSQHFHDIVTSARSVILCGGTMSPITDYLTQLFPYLPASRITTLSCSHVIPLSNLHVTTLSTGPSSTPFDFSFSARSSPLLLNSLGQTLLHLLPLIPDGVVLFFPSYSYLDTVLSAWRRTAPSSSSLLLQIEQIKPTFIDARTANTEALLREYAAAIDGDLAGSHKGALLLSVIGGKLSEGINFSDRLGRCVIVVGMPWPNPNSAEWKARMEYIEERAREVAEGRGQAEMGTGAGRKRYVKGEASRDFAENVCMRAVNQAIGRAIRHKGDWAGIVLIDRRYGRESVRGKLPGWIRGSLQSGEKRLEEVEREMGGFYGRKLAEG</sequence>
<dbReference type="InterPro" id="IPR045028">
    <property type="entry name" value="DinG/Rad3-like"/>
</dbReference>
<evidence type="ECO:0000256" key="14">
    <source>
        <dbReference type="ARBA" id="ARBA00023235"/>
    </source>
</evidence>
<dbReference type="InterPro" id="IPR006554">
    <property type="entry name" value="Helicase-like_DEXD_c2"/>
</dbReference>
<keyword evidence="14" id="KW-0413">Isomerase</keyword>
<dbReference type="AlphaFoldDB" id="A0A4U7AWV7"/>
<keyword evidence="12" id="KW-0411">Iron-sulfur</keyword>
<comment type="caution">
    <text evidence="25">The sequence shown here is derived from an EMBL/GenBank/DDBJ whole genome shotgun (WGS) entry which is preliminary data.</text>
</comment>
<evidence type="ECO:0000256" key="6">
    <source>
        <dbReference type="ARBA" id="ARBA00022723"/>
    </source>
</evidence>
<evidence type="ECO:0000256" key="2">
    <source>
        <dbReference type="ARBA" id="ARBA00004123"/>
    </source>
</evidence>
<dbReference type="SMART" id="SM00491">
    <property type="entry name" value="HELICc2"/>
    <property type="match status" value="1"/>
</dbReference>
<keyword evidence="11" id="KW-0408">Iron</keyword>
<comment type="cofactor">
    <cofactor evidence="1">
        <name>[4Fe-4S] cluster</name>
        <dbReference type="ChEBI" id="CHEBI:49883"/>
    </cofactor>
</comment>
<comment type="subcellular location">
    <subcellularLocation>
        <location evidence="2">Nucleus</location>
    </subcellularLocation>
</comment>
<evidence type="ECO:0000256" key="5">
    <source>
        <dbReference type="ARBA" id="ARBA00017386"/>
    </source>
</evidence>
<keyword evidence="10" id="KW-0067">ATP-binding</keyword>
<evidence type="ECO:0000256" key="4">
    <source>
        <dbReference type="ARBA" id="ARBA00016387"/>
    </source>
</evidence>
<evidence type="ECO:0000256" key="8">
    <source>
        <dbReference type="ARBA" id="ARBA00022801"/>
    </source>
</evidence>
<evidence type="ECO:0000313" key="26">
    <source>
        <dbReference type="Proteomes" id="UP000308133"/>
    </source>
</evidence>
<evidence type="ECO:0000256" key="1">
    <source>
        <dbReference type="ARBA" id="ARBA00001966"/>
    </source>
</evidence>
<dbReference type="InterPro" id="IPR002464">
    <property type="entry name" value="DNA/RNA_helicase_DEAH_CS"/>
</dbReference>
<dbReference type="NCBIfam" id="TIGR00604">
    <property type="entry name" value="rad3"/>
    <property type="match status" value="1"/>
</dbReference>
<organism evidence="25 26">
    <name type="scientific">Elsinoe australis</name>
    <dbReference type="NCBI Taxonomy" id="40998"/>
    <lineage>
        <taxon>Eukaryota</taxon>
        <taxon>Fungi</taxon>
        <taxon>Dikarya</taxon>
        <taxon>Ascomycota</taxon>
        <taxon>Pezizomycotina</taxon>
        <taxon>Dothideomycetes</taxon>
        <taxon>Dothideomycetidae</taxon>
        <taxon>Myriangiales</taxon>
        <taxon>Elsinoaceae</taxon>
        <taxon>Elsinoe</taxon>
    </lineage>
</organism>
<evidence type="ECO:0000256" key="13">
    <source>
        <dbReference type="ARBA" id="ARBA00023125"/>
    </source>
</evidence>
<evidence type="ECO:0000256" key="22">
    <source>
        <dbReference type="ARBA" id="ARBA00048954"/>
    </source>
</evidence>
<dbReference type="GO" id="GO:0043139">
    <property type="term" value="F:5'-3' DNA helicase activity"/>
    <property type="evidence" value="ECO:0007669"/>
    <property type="project" value="UniProtKB-EC"/>
</dbReference>
<protein>
    <recommendedName>
        <fullName evidence="5">ATP-dependent DNA helicase CHL1</fullName>
        <ecNumber evidence="18">5.6.2.3</ecNumber>
    </recommendedName>
    <alternativeName>
        <fullName evidence="4">ATP-dependent DNA helicase chl1</fullName>
    </alternativeName>
    <alternativeName>
        <fullName evidence="17">Chromosome loss protein 1</fullName>
    </alternativeName>
    <alternativeName>
        <fullName evidence="19 20">DNA 5'-3' helicase CHL1</fullName>
    </alternativeName>
</protein>
<name>A0A4U7AWV7_9PEZI</name>
<dbReference type="PANTHER" id="PTHR11472">
    <property type="entry name" value="DNA REPAIR DEAD HELICASE RAD3/XP-D SUBFAMILY MEMBER"/>
    <property type="match status" value="1"/>
</dbReference>
<evidence type="ECO:0000259" key="24">
    <source>
        <dbReference type="PROSITE" id="PS51193"/>
    </source>
</evidence>
<dbReference type="InterPro" id="IPR013020">
    <property type="entry name" value="Rad3/Chl1-like"/>
</dbReference>
<dbReference type="InterPro" id="IPR014013">
    <property type="entry name" value="Helic_SF1/SF2_ATP-bd_DinG/Rad3"/>
</dbReference>
<evidence type="ECO:0000256" key="11">
    <source>
        <dbReference type="ARBA" id="ARBA00023004"/>
    </source>
</evidence>
<accession>A0A4U7AWV7</accession>
<evidence type="ECO:0000256" key="17">
    <source>
        <dbReference type="ARBA" id="ARBA00029709"/>
    </source>
</evidence>
<dbReference type="GO" id="GO:0034085">
    <property type="term" value="P:establishment of sister chromatid cohesion"/>
    <property type="evidence" value="ECO:0007669"/>
    <property type="project" value="TreeGrafter"/>
</dbReference>
<evidence type="ECO:0000256" key="7">
    <source>
        <dbReference type="ARBA" id="ARBA00022741"/>
    </source>
</evidence>
<dbReference type="Pfam" id="PF06733">
    <property type="entry name" value="DEAD_2"/>
    <property type="match status" value="1"/>
</dbReference>
<evidence type="ECO:0000313" key="25">
    <source>
        <dbReference type="EMBL" id="TKX21705.1"/>
    </source>
</evidence>
<keyword evidence="16" id="KW-0131">Cell cycle</keyword>
<keyword evidence="15" id="KW-0539">Nucleus</keyword>
<dbReference type="PROSITE" id="PS00690">
    <property type="entry name" value="DEAH_ATP_HELICASE"/>
    <property type="match status" value="1"/>
</dbReference>
<dbReference type="InterPro" id="IPR010614">
    <property type="entry name" value="RAD3-like_helicase_DEAD"/>
</dbReference>
<reference evidence="25 26" key="1">
    <citation type="submission" date="2018-02" db="EMBL/GenBank/DDBJ databases">
        <title>Draft genome sequences of Elsinoe sp., causing black scab on jojoba.</title>
        <authorList>
            <person name="Stodart B."/>
            <person name="Jeffress S."/>
            <person name="Ash G."/>
            <person name="Arun Chinnappa K."/>
        </authorList>
    </citation>
    <scope>NUCLEOTIDE SEQUENCE [LARGE SCALE GENOMIC DNA]</scope>
    <source>
        <strain evidence="25 26">Hillstone_2</strain>
    </source>
</reference>
<evidence type="ECO:0000256" key="15">
    <source>
        <dbReference type="ARBA" id="ARBA00023242"/>
    </source>
</evidence>
<keyword evidence="6" id="KW-0479">Metal-binding</keyword>
<dbReference type="InterPro" id="IPR027417">
    <property type="entry name" value="P-loop_NTPase"/>
</dbReference>
<evidence type="ECO:0000256" key="21">
    <source>
        <dbReference type="ARBA" id="ARBA00045702"/>
    </source>
</evidence>
<feature type="compositionally biased region" description="Basic and acidic residues" evidence="23">
    <location>
        <begin position="134"/>
        <end position="146"/>
    </location>
</feature>
<dbReference type="GO" id="GO:0005634">
    <property type="term" value="C:nucleus"/>
    <property type="evidence" value="ECO:0007669"/>
    <property type="project" value="UniProtKB-SubCell"/>
</dbReference>
<evidence type="ECO:0000256" key="18">
    <source>
        <dbReference type="ARBA" id="ARBA00044969"/>
    </source>
</evidence>
<evidence type="ECO:0000256" key="9">
    <source>
        <dbReference type="ARBA" id="ARBA00022806"/>
    </source>
</evidence>
<evidence type="ECO:0000256" key="20">
    <source>
        <dbReference type="ARBA" id="ARBA00045008"/>
    </source>
</evidence>
<dbReference type="Pfam" id="PF13307">
    <property type="entry name" value="Helicase_C_2"/>
    <property type="match status" value="1"/>
</dbReference>
<dbReference type="EMBL" id="PTQR01000080">
    <property type="protein sequence ID" value="TKX21705.1"/>
    <property type="molecule type" value="Genomic_DNA"/>
</dbReference>
<evidence type="ECO:0000256" key="10">
    <source>
        <dbReference type="ARBA" id="ARBA00022840"/>
    </source>
</evidence>
<evidence type="ECO:0000256" key="3">
    <source>
        <dbReference type="ARBA" id="ARBA00008435"/>
    </source>
</evidence>
<gene>
    <name evidence="25" type="ORF">C1H76_6201</name>
</gene>
<dbReference type="GO" id="GO:0006139">
    <property type="term" value="P:nucleobase-containing compound metabolic process"/>
    <property type="evidence" value="ECO:0007669"/>
    <property type="project" value="InterPro"/>
</dbReference>
<dbReference type="SMART" id="SM00488">
    <property type="entry name" value="DEXDc2"/>
    <property type="match status" value="1"/>
</dbReference>
<evidence type="ECO:0000256" key="23">
    <source>
        <dbReference type="SAM" id="MobiDB-lite"/>
    </source>
</evidence>